<dbReference type="InterPro" id="IPR036388">
    <property type="entry name" value="WH-like_DNA-bd_sf"/>
</dbReference>
<dbReference type="PROSITE" id="PS51464">
    <property type="entry name" value="SIS"/>
    <property type="match status" value="1"/>
</dbReference>
<dbReference type="GO" id="GO:0003700">
    <property type="term" value="F:DNA-binding transcription factor activity"/>
    <property type="evidence" value="ECO:0007669"/>
    <property type="project" value="InterPro"/>
</dbReference>
<dbReference type="PANTHER" id="PTHR30514:SF21">
    <property type="entry name" value="RPIR-FAMILY TRANSCRIPTIONAL REGULATOR"/>
    <property type="match status" value="1"/>
</dbReference>
<dbReference type="InterPro" id="IPR000281">
    <property type="entry name" value="HTH_RpiR"/>
</dbReference>
<dbReference type="Proteomes" id="UP000077317">
    <property type="component" value="Chromosome"/>
</dbReference>
<dbReference type="GO" id="GO:0097367">
    <property type="term" value="F:carbohydrate derivative binding"/>
    <property type="evidence" value="ECO:0007669"/>
    <property type="project" value="InterPro"/>
</dbReference>
<dbReference type="Pfam" id="PF01418">
    <property type="entry name" value="HTH_6"/>
    <property type="match status" value="1"/>
</dbReference>
<reference evidence="7" key="2">
    <citation type="submission" date="2016-03" db="EMBL/GenBank/DDBJ databases">
        <title>Streptococcus antelopensis sp. nov., isolated from the feces of the Tibetan antelope (Pantholops hodgsonii) in Hoh Xil National Nature Reserve, Qinghai, China.</title>
        <authorList>
            <person name="Bai X."/>
        </authorList>
    </citation>
    <scope>NUCLEOTIDE SEQUENCE [LARGE SCALE GENOMIC DNA]</scope>
    <source>
        <strain evidence="7">TA 26</strain>
    </source>
</reference>
<dbReference type="InterPro" id="IPR001347">
    <property type="entry name" value="SIS_dom"/>
</dbReference>
<evidence type="ECO:0000256" key="2">
    <source>
        <dbReference type="ARBA" id="ARBA00023125"/>
    </source>
</evidence>
<feature type="domain" description="HTH rpiR-type" evidence="4">
    <location>
        <begin position="1"/>
        <end position="69"/>
    </location>
</feature>
<feature type="domain" description="SIS" evidence="5">
    <location>
        <begin position="108"/>
        <end position="250"/>
    </location>
</feature>
<evidence type="ECO:0000259" key="4">
    <source>
        <dbReference type="PROSITE" id="PS51071"/>
    </source>
</evidence>
<dbReference type="InterPro" id="IPR046348">
    <property type="entry name" value="SIS_dom_sf"/>
</dbReference>
<evidence type="ECO:0000313" key="7">
    <source>
        <dbReference type="Proteomes" id="UP000077317"/>
    </source>
</evidence>
<dbReference type="OrthoDB" id="2367514at2"/>
<dbReference type="CDD" id="cd05013">
    <property type="entry name" value="SIS_RpiR"/>
    <property type="match status" value="1"/>
</dbReference>
<dbReference type="AlphaFoldDB" id="A0A172Q591"/>
<dbReference type="EMBL" id="CP014699">
    <property type="protein sequence ID" value="AND78618.1"/>
    <property type="molecule type" value="Genomic_DNA"/>
</dbReference>
<dbReference type="GO" id="GO:1901135">
    <property type="term" value="P:carbohydrate derivative metabolic process"/>
    <property type="evidence" value="ECO:0007669"/>
    <property type="project" value="InterPro"/>
</dbReference>
<name>A0A172Q591_9STRE</name>
<accession>A0A172Q591</accession>
<dbReference type="RefSeq" id="WP_067059998.1">
    <property type="nucleotide sequence ID" value="NZ_CP014699.1"/>
</dbReference>
<dbReference type="InterPro" id="IPR009057">
    <property type="entry name" value="Homeodomain-like_sf"/>
</dbReference>
<dbReference type="PROSITE" id="PS51071">
    <property type="entry name" value="HTH_RPIR"/>
    <property type="match status" value="1"/>
</dbReference>
<dbReference type="InterPro" id="IPR047640">
    <property type="entry name" value="RpiR-like"/>
</dbReference>
<dbReference type="PANTHER" id="PTHR30514">
    <property type="entry name" value="GLUCOKINASE"/>
    <property type="match status" value="1"/>
</dbReference>
<sequence>MTRHHLTDTETYIWNYINNHFDYVTHLTISELSEILSVSNASVTRTLKKKGYAGFSAFKHEIQSKSRDSLHIIDNQHMTADTKQSIIKNYQEVIRTLNMIDADVLEQAIAAIKKAQRIMIFARGFSEMTGSEMLIKFQLSQKYCELHTDPNIIRPVSKRLKPEDLVVFISLNGETAALVDAAKNCRQNQIKSILISANPSGSLAKFTDYQLFGFKSELSYFPDFEVHSRLPLAILSRIVLDAYAASLKNNRQENGFLY</sequence>
<organism evidence="6 7">
    <name type="scientific">Streptococcus pantholopis</name>
    <dbReference type="NCBI Taxonomy" id="1811193"/>
    <lineage>
        <taxon>Bacteria</taxon>
        <taxon>Bacillati</taxon>
        <taxon>Bacillota</taxon>
        <taxon>Bacilli</taxon>
        <taxon>Lactobacillales</taxon>
        <taxon>Streptococcaceae</taxon>
        <taxon>Streptococcus</taxon>
    </lineage>
</organism>
<dbReference type="Gene3D" id="3.40.50.10490">
    <property type="entry name" value="Glucose-6-phosphate isomerase like protein, domain 1"/>
    <property type="match status" value="1"/>
</dbReference>
<dbReference type="InterPro" id="IPR035472">
    <property type="entry name" value="RpiR-like_SIS"/>
</dbReference>
<protein>
    <submittedName>
        <fullName evidence="6">RpiR family transcriptional regulator</fullName>
    </submittedName>
</protein>
<keyword evidence="3" id="KW-0804">Transcription</keyword>
<keyword evidence="2" id="KW-0238">DNA-binding</keyword>
<evidence type="ECO:0000256" key="3">
    <source>
        <dbReference type="ARBA" id="ARBA00023163"/>
    </source>
</evidence>
<keyword evidence="1" id="KW-0805">Transcription regulation</keyword>
<evidence type="ECO:0000259" key="5">
    <source>
        <dbReference type="PROSITE" id="PS51464"/>
    </source>
</evidence>
<proteinExistence type="predicted"/>
<dbReference type="SUPFAM" id="SSF53697">
    <property type="entry name" value="SIS domain"/>
    <property type="match status" value="1"/>
</dbReference>
<evidence type="ECO:0000256" key="1">
    <source>
        <dbReference type="ARBA" id="ARBA00023015"/>
    </source>
</evidence>
<reference evidence="6 7" key="1">
    <citation type="journal article" date="2016" name="Int. J. Syst. Evol. Microbiol.">
        <title>Streptococcuspantholopis sp. nov., isolated from faeces of the Tibetan antelope (Pantholops hodgsonii).</title>
        <authorList>
            <person name="Bai X."/>
            <person name="Xiong Y."/>
            <person name="Lu S."/>
            <person name="Jin D."/>
            <person name="Lai X."/>
            <person name="Yang J."/>
            <person name="Niu L."/>
            <person name="Hu S."/>
            <person name="Meng X."/>
            <person name="Pu J."/>
            <person name="Ye C."/>
            <person name="Xu J."/>
        </authorList>
    </citation>
    <scope>NUCLEOTIDE SEQUENCE [LARGE SCALE GENOMIC DNA]</scope>
    <source>
        <strain evidence="6 7">TA 26</strain>
    </source>
</reference>
<dbReference type="KEGG" id="spat:A0O21_00545"/>
<dbReference type="SUPFAM" id="SSF46689">
    <property type="entry name" value="Homeodomain-like"/>
    <property type="match status" value="1"/>
</dbReference>
<dbReference type="Pfam" id="PF01380">
    <property type="entry name" value="SIS"/>
    <property type="match status" value="1"/>
</dbReference>
<dbReference type="Gene3D" id="1.10.10.10">
    <property type="entry name" value="Winged helix-like DNA-binding domain superfamily/Winged helix DNA-binding domain"/>
    <property type="match status" value="1"/>
</dbReference>
<keyword evidence="7" id="KW-1185">Reference proteome</keyword>
<dbReference type="STRING" id="1811193.A0O21_00545"/>
<evidence type="ECO:0000313" key="6">
    <source>
        <dbReference type="EMBL" id="AND78618.1"/>
    </source>
</evidence>
<dbReference type="GO" id="GO:0003677">
    <property type="term" value="F:DNA binding"/>
    <property type="evidence" value="ECO:0007669"/>
    <property type="project" value="UniProtKB-KW"/>
</dbReference>
<gene>
    <name evidence="6" type="ORF">A0O21_00545</name>
</gene>